<evidence type="ECO:0000259" key="3">
    <source>
        <dbReference type="Pfam" id="PF19305"/>
    </source>
</evidence>
<keyword evidence="5" id="KW-1185">Reference proteome</keyword>
<comment type="caution">
    <text evidence="4">The sequence shown here is derived from an EMBL/GenBank/DDBJ whole genome shotgun (WGS) entry which is preliminary data.</text>
</comment>
<dbReference type="Gene3D" id="1.10.4100.10">
    <property type="entry name" value="2-methylcitrate dehydratase PrpD"/>
    <property type="match status" value="1"/>
</dbReference>
<dbReference type="SUPFAM" id="SSF103378">
    <property type="entry name" value="2-methylcitrate dehydratase PrpD"/>
    <property type="match status" value="1"/>
</dbReference>
<dbReference type="InterPro" id="IPR045337">
    <property type="entry name" value="MmgE_PrpD_C"/>
</dbReference>
<dbReference type="InterPro" id="IPR045336">
    <property type="entry name" value="MmgE_PrpD_N"/>
</dbReference>
<evidence type="ECO:0000313" key="4">
    <source>
        <dbReference type="EMBL" id="MFC6762462.1"/>
    </source>
</evidence>
<sequence>MSPSLAALVNGTAGHVLDYDDVHNAVPGHVTINIAPALLALGEDIGASGAEVLTAFIAGFEMMCKLGLGFAGSLFQQGWQGTTLGAIAAAAACSRLLRQDEPQTQMAMALAVAQAGGVHGNYGSMTKSLNVGLAAQAGLRAAVWASKGITGRTEIIERGKGFIETFGGRFDAAAAHVPAAGGWHLYRNLFKVHASCFLTHAALMAWDELNTRQALPLSDITEVRVRIEAERHRIVLTDPPKDGLEAKFNLPFCLAMAMHGVDTSDPFNFDVKTTARADLQATAARVVVDIDPDLWFEAAEVTVTLTDGQVFKAYGDAGKPVTDMDALSRSVENKALRLFGLQKAEGTALIRRFRDLIDLPEITDLHPDECLLPKRSVRQ</sequence>
<comment type="similarity">
    <text evidence="1">Belongs to the PrpD family.</text>
</comment>
<organism evidence="4 5">
    <name type="scientific">Sulfitobacter porphyrae</name>
    <dbReference type="NCBI Taxonomy" id="1246864"/>
    <lineage>
        <taxon>Bacteria</taxon>
        <taxon>Pseudomonadati</taxon>
        <taxon>Pseudomonadota</taxon>
        <taxon>Alphaproteobacteria</taxon>
        <taxon>Rhodobacterales</taxon>
        <taxon>Roseobacteraceae</taxon>
        <taxon>Sulfitobacter</taxon>
    </lineage>
</organism>
<dbReference type="Proteomes" id="UP001596353">
    <property type="component" value="Unassembled WGS sequence"/>
</dbReference>
<dbReference type="InterPro" id="IPR042188">
    <property type="entry name" value="MmgE/PrpD_sf_2"/>
</dbReference>
<dbReference type="PANTHER" id="PTHR16943:SF8">
    <property type="entry name" value="2-METHYLCITRATE DEHYDRATASE"/>
    <property type="match status" value="1"/>
</dbReference>
<protein>
    <submittedName>
        <fullName evidence="4">MmgE/PrpD family protein</fullName>
    </submittedName>
</protein>
<feature type="domain" description="MmgE/PrpD C-terminal" evidence="3">
    <location>
        <begin position="193"/>
        <end position="316"/>
    </location>
</feature>
<dbReference type="Pfam" id="PF03972">
    <property type="entry name" value="MmgE_PrpD_N"/>
    <property type="match status" value="1"/>
</dbReference>
<dbReference type="InterPro" id="IPR042183">
    <property type="entry name" value="MmgE/PrpD_sf_1"/>
</dbReference>
<proteinExistence type="inferred from homology"/>
<accession>A0ABW2BB85</accession>
<dbReference type="PANTHER" id="PTHR16943">
    <property type="entry name" value="2-METHYLCITRATE DEHYDRATASE-RELATED"/>
    <property type="match status" value="1"/>
</dbReference>
<evidence type="ECO:0000256" key="1">
    <source>
        <dbReference type="ARBA" id="ARBA00006174"/>
    </source>
</evidence>
<dbReference type="Gene3D" id="3.30.1330.120">
    <property type="entry name" value="2-methylcitrate dehydratase PrpD"/>
    <property type="match status" value="1"/>
</dbReference>
<name>A0ABW2BB85_9RHOB</name>
<dbReference type="Pfam" id="PF19305">
    <property type="entry name" value="MmgE_PrpD_C"/>
    <property type="match status" value="1"/>
</dbReference>
<reference evidence="5" key="1">
    <citation type="journal article" date="2019" name="Int. J. Syst. Evol. Microbiol.">
        <title>The Global Catalogue of Microorganisms (GCM) 10K type strain sequencing project: providing services to taxonomists for standard genome sequencing and annotation.</title>
        <authorList>
            <consortium name="The Broad Institute Genomics Platform"/>
            <consortium name="The Broad Institute Genome Sequencing Center for Infectious Disease"/>
            <person name="Wu L."/>
            <person name="Ma J."/>
        </authorList>
    </citation>
    <scope>NUCLEOTIDE SEQUENCE [LARGE SCALE GENOMIC DNA]</scope>
    <source>
        <strain evidence="5">CCUG 66188</strain>
    </source>
</reference>
<feature type="domain" description="MmgE/PrpD N-terminal" evidence="2">
    <location>
        <begin position="1"/>
        <end position="171"/>
    </location>
</feature>
<evidence type="ECO:0000259" key="2">
    <source>
        <dbReference type="Pfam" id="PF03972"/>
    </source>
</evidence>
<gene>
    <name evidence="4" type="ORF">ACFQFQ_27655</name>
</gene>
<dbReference type="InterPro" id="IPR036148">
    <property type="entry name" value="MmgE/PrpD_sf"/>
</dbReference>
<evidence type="ECO:0000313" key="5">
    <source>
        <dbReference type="Proteomes" id="UP001596353"/>
    </source>
</evidence>
<dbReference type="EMBL" id="JBHSWG010000004">
    <property type="protein sequence ID" value="MFC6762462.1"/>
    <property type="molecule type" value="Genomic_DNA"/>
</dbReference>
<dbReference type="InterPro" id="IPR005656">
    <property type="entry name" value="MmgE_PrpD"/>
</dbReference>